<evidence type="ECO:0000256" key="1">
    <source>
        <dbReference type="SAM" id="SignalP"/>
    </source>
</evidence>
<keyword evidence="1" id="KW-0732">Signal</keyword>
<dbReference type="AlphaFoldDB" id="A0A1B6C8F9"/>
<gene>
    <name evidence="2" type="ORF">g.6398</name>
</gene>
<reference evidence="2" key="1">
    <citation type="submission" date="2015-12" db="EMBL/GenBank/DDBJ databases">
        <title>De novo transcriptome assembly of four potential Pierce s Disease insect vectors from Arizona vineyards.</title>
        <authorList>
            <person name="Tassone E.E."/>
        </authorList>
    </citation>
    <scope>NUCLEOTIDE SEQUENCE</scope>
</reference>
<feature type="signal peptide" evidence="1">
    <location>
        <begin position="1"/>
        <end position="15"/>
    </location>
</feature>
<sequence length="188" mass="22902">MIKIQFILFVPFIFCEVHWDLLMKYKINKAWYDAVDVCKEAYGKIALTRDYNVEFEQYEKIIGAEKKVLLLVLEMCEKFKYYQLEYLIPKIKSRLKLIEDLKLYVNPNEVEIEKAYRLRDVVEKIHELRYNFHKENILLQWYDAPYRDWRARDEKEMIAEIKSLGNDTHSNTFPQKRYSGIIEAWPWS</sequence>
<proteinExistence type="predicted"/>
<dbReference type="EMBL" id="GEDC01027699">
    <property type="protein sequence ID" value="JAS09599.1"/>
    <property type="molecule type" value="Transcribed_RNA"/>
</dbReference>
<protein>
    <submittedName>
        <fullName evidence="2">Uncharacterized protein</fullName>
    </submittedName>
</protein>
<feature type="chain" id="PRO_5012949660" evidence="1">
    <location>
        <begin position="16"/>
        <end position="188"/>
    </location>
</feature>
<accession>A0A1B6C8F9</accession>
<organism evidence="2">
    <name type="scientific">Clastoptera arizonana</name>
    <name type="common">Arizona spittle bug</name>
    <dbReference type="NCBI Taxonomy" id="38151"/>
    <lineage>
        <taxon>Eukaryota</taxon>
        <taxon>Metazoa</taxon>
        <taxon>Ecdysozoa</taxon>
        <taxon>Arthropoda</taxon>
        <taxon>Hexapoda</taxon>
        <taxon>Insecta</taxon>
        <taxon>Pterygota</taxon>
        <taxon>Neoptera</taxon>
        <taxon>Paraneoptera</taxon>
        <taxon>Hemiptera</taxon>
        <taxon>Auchenorrhyncha</taxon>
        <taxon>Cercopoidea</taxon>
        <taxon>Clastopteridae</taxon>
        <taxon>Clastoptera</taxon>
    </lineage>
</organism>
<evidence type="ECO:0000313" key="2">
    <source>
        <dbReference type="EMBL" id="JAS09599.1"/>
    </source>
</evidence>
<name>A0A1B6C8F9_9HEMI</name>